<evidence type="ECO:0000313" key="3">
    <source>
        <dbReference type="EMBL" id="SHF91206.1"/>
    </source>
</evidence>
<dbReference type="Gene3D" id="3.40.50.300">
    <property type="entry name" value="P-loop containing nucleotide triphosphate hydrolases"/>
    <property type="match status" value="1"/>
</dbReference>
<sequence length="85" mass="9021">MPDPVADPIIRVRDLVTRFGTHTVHDGLSLDVRRGEIIGIVGGSGTGKSVLLHAIVGLLVPAAGTIEVFGQSVRDTDDSRWGVMF</sequence>
<feature type="domain" description="ABC transporter" evidence="2">
    <location>
        <begin position="26"/>
        <end position="78"/>
    </location>
</feature>
<dbReference type="Proteomes" id="UP000183987">
    <property type="component" value="Unassembled WGS sequence"/>
</dbReference>
<reference evidence="4" key="1">
    <citation type="submission" date="2016-11" db="EMBL/GenBank/DDBJ databases">
        <authorList>
            <person name="Varghese N."/>
            <person name="Submissions S."/>
        </authorList>
    </citation>
    <scope>NUCLEOTIDE SEQUENCE [LARGE SCALE GENOMIC DNA]</scope>
    <source>
        <strain evidence="4">DSM 29326</strain>
    </source>
</reference>
<accession>A0A1M5FI93</accession>
<protein>
    <submittedName>
        <fullName evidence="3">ABC transporter</fullName>
    </submittedName>
</protein>
<proteinExistence type="predicted"/>
<organism evidence="3 4">
    <name type="scientific">Loktanella atrilutea</name>
    <dbReference type="NCBI Taxonomy" id="366533"/>
    <lineage>
        <taxon>Bacteria</taxon>
        <taxon>Pseudomonadati</taxon>
        <taxon>Pseudomonadota</taxon>
        <taxon>Alphaproteobacteria</taxon>
        <taxon>Rhodobacterales</taxon>
        <taxon>Roseobacteraceae</taxon>
        <taxon>Loktanella</taxon>
    </lineage>
</organism>
<evidence type="ECO:0000259" key="2">
    <source>
        <dbReference type="Pfam" id="PF00005"/>
    </source>
</evidence>
<dbReference type="EMBL" id="FQUE01000021">
    <property type="protein sequence ID" value="SHF91206.1"/>
    <property type="molecule type" value="Genomic_DNA"/>
</dbReference>
<dbReference type="GO" id="GO:0005524">
    <property type="term" value="F:ATP binding"/>
    <property type="evidence" value="ECO:0007669"/>
    <property type="project" value="InterPro"/>
</dbReference>
<keyword evidence="4" id="KW-1185">Reference proteome</keyword>
<dbReference type="SUPFAM" id="SSF52540">
    <property type="entry name" value="P-loop containing nucleoside triphosphate hydrolases"/>
    <property type="match status" value="1"/>
</dbReference>
<dbReference type="GO" id="GO:0016887">
    <property type="term" value="F:ATP hydrolysis activity"/>
    <property type="evidence" value="ECO:0007669"/>
    <property type="project" value="InterPro"/>
</dbReference>
<gene>
    <name evidence="3" type="ORF">SAMN05444339_12110</name>
</gene>
<dbReference type="InterPro" id="IPR003439">
    <property type="entry name" value="ABC_transporter-like_ATP-bd"/>
</dbReference>
<name>A0A1M5FI93_LOKAT</name>
<dbReference type="InterPro" id="IPR027417">
    <property type="entry name" value="P-loop_NTPase"/>
</dbReference>
<dbReference type="PANTHER" id="PTHR43023:SF3">
    <property type="entry name" value="PROTEIN TRIGALACTOSYLDIACYLGLYCEROL 3, CHLOROPLASTIC"/>
    <property type="match status" value="1"/>
</dbReference>
<dbReference type="PANTHER" id="PTHR43023">
    <property type="entry name" value="PROTEIN TRIGALACTOSYLDIACYLGLYCEROL 3, CHLOROPLASTIC"/>
    <property type="match status" value="1"/>
</dbReference>
<dbReference type="Pfam" id="PF00005">
    <property type="entry name" value="ABC_tran"/>
    <property type="match status" value="1"/>
</dbReference>
<keyword evidence="1" id="KW-0813">Transport</keyword>
<evidence type="ECO:0000256" key="1">
    <source>
        <dbReference type="ARBA" id="ARBA00022448"/>
    </source>
</evidence>
<dbReference type="STRING" id="366533.SAMN05444339_12110"/>
<dbReference type="AlphaFoldDB" id="A0A1M5FI93"/>
<evidence type="ECO:0000313" key="4">
    <source>
        <dbReference type="Proteomes" id="UP000183987"/>
    </source>
</evidence>